<comment type="caution">
    <text evidence="2">The sequence shown here is derived from an EMBL/GenBank/DDBJ whole genome shotgun (WGS) entry which is preliminary data.</text>
</comment>
<accession>A0AAE0H2P9</accession>
<organism evidence="2 3">
    <name type="scientific">Cymbomonas tetramitiformis</name>
    <dbReference type="NCBI Taxonomy" id="36881"/>
    <lineage>
        <taxon>Eukaryota</taxon>
        <taxon>Viridiplantae</taxon>
        <taxon>Chlorophyta</taxon>
        <taxon>Pyramimonadophyceae</taxon>
        <taxon>Pyramimonadales</taxon>
        <taxon>Pyramimonadaceae</taxon>
        <taxon>Cymbomonas</taxon>
    </lineage>
</organism>
<keyword evidence="3" id="KW-1185">Reference proteome</keyword>
<dbReference type="Proteomes" id="UP001190700">
    <property type="component" value="Unassembled WGS sequence"/>
</dbReference>
<dbReference type="AlphaFoldDB" id="A0AAE0H2P9"/>
<reference evidence="2 3" key="1">
    <citation type="journal article" date="2015" name="Genome Biol. Evol.">
        <title>Comparative Genomics of a Bacterivorous Green Alga Reveals Evolutionary Causalities and Consequences of Phago-Mixotrophic Mode of Nutrition.</title>
        <authorList>
            <person name="Burns J.A."/>
            <person name="Paasch A."/>
            <person name="Narechania A."/>
            <person name="Kim E."/>
        </authorList>
    </citation>
    <scope>NUCLEOTIDE SEQUENCE [LARGE SCALE GENOMIC DNA]</scope>
    <source>
        <strain evidence="2 3">PLY_AMNH</strain>
    </source>
</reference>
<gene>
    <name evidence="2" type="ORF">CYMTET_3649</name>
</gene>
<evidence type="ECO:0000313" key="2">
    <source>
        <dbReference type="EMBL" id="KAK3288895.1"/>
    </source>
</evidence>
<feature type="compositionally biased region" description="Gly residues" evidence="1">
    <location>
        <begin position="241"/>
        <end position="252"/>
    </location>
</feature>
<feature type="compositionally biased region" description="Basic residues" evidence="1">
    <location>
        <begin position="59"/>
        <end position="71"/>
    </location>
</feature>
<feature type="compositionally biased region" description="Basic and acidic residues" evidence="1">
    <location>
        <begin position="331"/>
        <end position="377"/>
    </location>
</feature>
<protein>
    <submittedName>
        <fullName evidence="2">Uncharacterized protein</fullName>
    </submittedName>
</protein>
<dbReference type="EMBL" id="LGRX02000332">
    <property type="protein sequence ID" value="KAK3288895.1"/>
    <property type="molecule type" value="Genomic_DNA"/>
</dbReference>
<name>A0AAE0H2P9_9CHLO</name>
<proteinExistence type="predicted"/>
<feature type="compositionally biased region" description="Basic and acidic residues" evidence="1">
    <location>
        <begin position="386"/>
        <end position="412"/>
    </location>
</feature>
<evidence type="ECO:0000313" key="3">
    <source>
        <dbReference type="Proteomes" id="UP001190700"/>
    </source>
</evidence>
<feature type="region of interest" description="Disordered" evidence="1">
    <location>
        <begin position="229"/>
        <end position="255"/>
    </location>
</feature>
<sequence length="575" mass="62031">MGAAIFLSMPEILLKNSEVILGTRFDSNFTRSQIRNFAFRSRHLAGECRLQLTASSSKARPKSKGKRRAPKPKTTPREGAPRDILHDPILQAPQVLETELVEVYDGVLSAACCAELADVAPGVYRRALGPSSDPLGPLIESLLLSLGDEAQEVQYWSRDEWLPLDAHRDVDEEAAVSTGEQRFPRRVWILYLEVEEGMRAPTLIWIPPSRPLPLEVGAARVRHPFFQGSSGGAVRGHTEARGGGGSAGTGGGRDGDRAALAVVPAVPGRLVCFDGKLLHSVPCPAGEYLGVEDSTPAAGRTRRVIIMNSWSDHAPTASDALILTADANDSHRTADANDSHHTAGANDSHRTTDANDSHRTTDANDSHRTADANDSHRTAGANGSHRTADANDSHRTADANDSHRTADDHHQAGECGAGEQEFRYTGVHTASPQSLPLVLDSCSEPPLEDLRGECHRENQEKGGDAVVDALAPAGNRKPWGVRCLPRVRWQHMAMTMGRGGHQAGIDDDQTCVLSTFAFGSDALFQTVANAAPEAVLKVLRSLNQPFWLPIEKEKEIADDAFGVPSIRGDREERVG</sequence>
<feature type="region of interest" description="Disordered" evidence="1">
    <location>
        <begin position="54"/>
        <end position="83"/>
    </location>
</feature>
<evidence type="ECO:0000256" key="1">
    <source>
        <dbReference type="SAM" id="MobiDB-lite"/>
    </source>
</evidence>
<feature type="region of interest" description="Disordered" evidence="1">
    <location>
        <begin position="331"/>
        <end position="413"/>
    </location>
</feature>